<dbReference type="RefSeq" id="WP_187466561.1">
    <property type="nucleotide sequence ID" value="NZ_JACSIT010000100.1"/>
</dbReference>
<proteinExistence type="predicted"/>
<evidence type="ECO:0000313" key="4">
    <source>
        <dbReference type="Proteomes" id="UP000650081"/>
    </source>
</evidence>
<evidence type="ECO:0000313" key="3">
    <source>
        <dbReference type="EMBL" id="MBC6994489.1"/>
    </source>
</evidence>
<evidence type="ECO:0000259" key="2">
    <source>
        <dbReference type="SMART" id="SM00867"/>
    </source>
</evidence>
<dbReference type="PANTHER" id="PTHR34406:SF1">
    <property type="entry name" value="PROTEIN YCEI"/>
    <property type="match status" value="1"/>
</dbReference>
<gene>
    <name evidence="3" type="ORF">H9S92_09955</name>
</gene>
<dbReference type="SMART" id="SM00867">
    <property type="entry name" value="YceI"/>
    <property type="match status" value="1"/>
</dbReference>
<dbReference type="SUPFAM" id="SSF101874">
    <property type="entry name" value="YceI-like"/>
    <property type="match status" value="1"/>
</dbReference>
<sequence length="193" mass="21090">MFKSLLLFTAFLFTVTTVAVKVDPAASVVTWKGYKVTGEHTGTIKVQDGQFEFNDGQLTGGSFTIAMNSITCTDLQGGAADKLVGHLKSADFFGVEKFPAATFKITKVVSRGTPGDYRVTGDLTIKETTKEVRFNANVTENAGSYVATADLKLDRSDFDVRYGSGSFFDNLGDKTIYDEFDLNIKLVTEKKMK</sequence>
<feature type="domain" description="Lipid/polyisoprenoid-binding YceI-like" evidence="2">
    <location>
        <begin position="19"/>
        <end position="189"/>
    </location>
</feature>
<feature type="signal peptide" evidence="1">
    <location>
        <begin position="1"/>
        <end position="19"/>
    </location>
</feature>
<dbReference type="Pfam" id="PF04264">
    <property type="entry name" value="YceI"/>
    <property type="match status" value="1"/>
</dbReference>
<dbReference type="PANTHER" id="PTHR34406">
    <property type="entry name" value="PROTEIN YCEI"/>
    <property type="match status" value="1"/>
</dbReference>
<dbReference type="InterPro" id="IPR036761">
    <property type="entry name" value="TTHA0802/YceI-like_sf"/>
</dbReference>
<feature type="chain" id="PRO_5037157970" evidence="1">
    <location>
        <begin position="20"/>
        <end position="193"/>
    </location>
</feature>
<accession>A0A923PND5</accession>
<dbReference type="AlphaFoldDB" id="A0A923PND5"/>
<organism evidence="3 4">
    <name type="scientific">Neolewinella lacunae</name>
    <dbReference type="NCBI Taxonomy" id="1517758"/>
    <lineage>
        <taxon>Bacteria</taxon>
        <taxon>Pseudomonadati</taxon>
        <taxon>Bacteroidota</taxon>
        <taxon>Saprospiria</taxon>
        <taxon>Saprospirales</taxon>
        <taxon>Lewinellaceae</taxon>
        <taxon>Neolewinella</taxon>
    </lineage>
</organism>
<dbReference type="Gene3D" id="2.40.128.110">
    <property type="entry name" value="Lipid/polyisoprenoid-binding, YceI-like"/>
    <property type="match status" value="1"/>
</dbReference>
<keyword evidence="4" id="KW-1185">Reference proteome</keyword>
<evidence type="ECO:0000256" key="1">
    <source>
        <dbReference type="SAM" id="SignalP"/>
    </source>
</evidence>
<protein>
    <submittedName>
        <fullName evidence="3">YceI family protein</fullName>
    </submittedName>
</protein>
<comment type="caution">
    <text evidence="3">The sequence shown here is derived from an EMBL/GenBank/DDBJ whole genome shotgun (WGS) entry which is preliminary data.</text>
</comment>
<reference evidence="3" key="1">
    <citation type="submission" date="2020-08" db="EMBL/GenBank/DDBJ databases">
        <title>Lewinella bacteria from marine environments.</title>
        <authorList>
            <person name="Zhong Y."/>
        </authorList>
    </citation>
    <scope>NUCLEOTIDE SEQUENCE</scope>
    <source>
        <strain evidence="3">KCTC 42187</strain>
    </source>
</reference>
<dbReference type="EMBL" id="JACSIT010000100">
    <property type="protein sequence ID" value="MBC6994489.1"/>
    <property type="molecule type" value="Genomic_DNA"/>
</dbReference>
<keyword evidence="1" id="KW-0732">Signal</keyword>
<name>A0A923PND5_9BACT</name>
<dbReference type="InterPro" id="IPR007372">
    <property type="entry name" value="Lipid/polyisoprenoid-bd_YceI"/>
</dbReference>
<dbReference type="Proteomes" id="UP000650081">
    <property type="component" value="Unassembled WGS sequence"/>
</dbReference>